<organism evidence="2 3">
    <name type="scientific">Euplotes crassus</name>
    <dbReference type="NCBI Taxonomy" id="5936"/>
    <lineage>
        <taxon>Eukaryota</taxon>
        <taxon>Sar</taxon>
        <taxon>Alveolata</taxon>
        <taxon>Ciliophora</taxon>
        <taxon>Intramacronucleata</taxon>
        <taxon>Spirotrichea</taxon>
        <taxon>Hypotrichia</taxon>
        <taxon>Euplotida</taxon>
        <taxon>Euplotidae</taxon>
        <taxon>Moneuplotes</taxon>
    </lineage>
</organism>
<evidence type="ECO:0000313" key="2">
    <source>
        <dbReference type="EMBL" id="CAI2382066.1"/>
    </source>
</evidence>
<proteinExistence type="predicted"/>
<dbReference type="Proteomes" id="UP001295684">
    <property type="component" value="Unassembled WGS sequence"/>
</dbReference>
<dbReference type="EMBL" id="CAMPGE010024210">
    <property type="protein sequence ID" value="CAI2382066.1"/>
    <property type="molecule type" value="Genomic_DNA"/>
</dbReference>
<keyword evidence="1" id="KW-0472">Membrane</keyword>
<reference evidence="2" key="1">
    <citation type="submission" date="2023-07" db="EMBL/GenBank/DDBJ databases">
        <authorList>
            <consortium name="AG Swart"/>
            <person name="Singh M."/>
            <person name="Singh A."/>
            <person name="Seah K."/>
            <person name="Emmerich C."/>
        </authorList>
    </citation>
    <scope>NUCLEOTIDE SEQUENCE</scope>
    <source>
        <strain evidence="2">DP1</strain>
    </source>
</reference>
<sequence>MTDNSMRKVIRGVVVDHRLPTGKGSVLSRPILDKLKWAEFYALFKHRSVTHPYYTFPAFLGISLVATYALGMVYKSYVLGYSNRSLDFNKIQTRQCLWGLQVQFNENPYNLWNNSGNCWSTDPYCGLDEMPKRPWEVLKDPEKAFYKLKRDVNKHPKRD</sequence>
<name>A0AAD1Y0I8_EUPCR</name>
<comment type="caution">
    <text evidence="2">The sequence shown here is derived from an EMBL/GenBank/DDBJ whole genome shotgun (WGS) entry which is preliminary data.</text>
</comment>
<keyword evidence="3" id="KW-1185">Reference proteome</keyword>
<evidence type="ECO:0000313" key="3">
    <source>
        <dbReference type="Proteomes" id="UP001295684"/>
    </source>
</evidence>
<accession>A0AAD1Y0I8</accession>
<dbReference type="AlphaFoldDB" id="A0AAD1Y0I8"/>
<evidence type="ECO:0000256" key="1">
    <source>
        <dbReference type="SAM" id="Phobius"/>
    </source>
</evidence>
<protein>
    <submittedName>
        <fullName evidence="2">Uncharacterized protein</fullName>
    </submittedName>
</protein>
<gene>
    <name evidence="2" type="ORF">ECRASSUSDP1_LOCUS23533</name>
</gene>
<feature type="transmembrane region" description="Helical" evidence="1">
    <location>
        <begin position="53"/>
        <end position="74"/>
    </location>
</feature>
<keyword evidence="1" id="KW-0812">Transmembrane</keyword>
<keyword evidence="1" id="KW-1133">Transmembrane helix</keyword>